<dbReference type="NCBIfam" id="TIGR04291">
    <property type="entry name" value="arsen_driv_ArsA"/>
    <property type="match status" value="1"/>
</dbReference>
<dbReference type="FunFam" id="3.40.50.300:FF:002241">
    <property type="entry name" value="Arsenical pump-driving ATPase"/>
    <property type="match status" value="1"/>
</dbReference>
<proteinExistence type="inferred from homology"/>
<dbReference type="InterPro" id="IPR025723">
    <property type="entry name" value="ArsA/GET3_ATPase-like"/>
</dbReference>
<keyword evidence="4" id="KW-1185">Reference proteome</keyword>
<dbReference type="OrthoDB" id="9780677at2"/>
<dbReference type="GO" id="GO:0005524">
    <property type="term" value="F:ATP binding"/>
    <property type="evidence" value="ECO:0007669"/>
    <property type="project" value="InterPro"/>
</dbReference>
<dbReference type="InterPro" id="IPR027417">
    <property type="entry name" value="P-loop_NTPase"/>
</dbReference>
<comment type="similarity">
    <text evidence="1">Belongs to the arsA ATPase family.</text>
</comment>
<name>A0A1I1R5J5_9CLOT</name>
<sequence>MFKLFDLEKLNLTKYLFFTGKGGVGKTSTACAVAVTLADAGKKIMLVSTDPASNLQDVFNTELNNKGVAIKDVPNLVVANFSPEDAAAEYKESVIAPYRGKLPEAVLNNMEEQLSGSCTVEIAAFNEFSSMITDKSVSHEYDHIIFDTAPTGHTLRMLQLPSAWSNFISESTHGASCLGQLAGLEDKKEMYKKAVDTLADKEKTTLILVSRPEVTPLKEAERASKELQDIGVTNQVLIVNGVLQECDDYLSKSIYDKQQKALKDMPEGLKNIEPFEIPLRPYNVTGLENVRSLLKSSYTIVDNEHLNVTEIPKLNSIIEDLYKNNKKVIFTMGKGGVGKTTIAAAIALGLSKKGKKVHLTTTDPAGHLNFVLDESYGISLSNIDEKEELEKYREEVLGKARENNMSDEDIAYIEEDLRSPCTQEIAVFRAFAEIVERSENEVVVIDTAPTGHTLLLLDSTESYNKEIARSEGDIPDSVIKLLPKLKNEKETEVIIVTLAETTPVYEAMRLQQDLNRAEIYSKWWVINSSLYATNTTNNILKAKASNEVKWINKVDEISNGNFGVIEWKCDEVKGEKLMELIN</sequence>
<dbReference type="GO" id="GO:0015446">
    <property type="term" value="F:ATPase-coupled arsenite transmembrane transporter activity"/>
    <property type="evidence" value="ECO:0007669"/>
    <property type="project" value="InterPro"/>
</dbReference>
<evidence type="ECO:0000259" key="2">
    <source>
        <dbReference type="Pfam" id="PF02374"/>
    </source>
</evidence>
<evidence type="ECO:0000313" key="3">
    <source>
        <dbReference type="EMBL" id="SFD29606.1"/>
    </source>
</evidence>
<dbReference type="EMBL" id="FOMG01000030">
    <property type="protein sequence ID" value="SFD29606.1"/>
    <property type="molecule type" value="Genomic_DNA"/>
</dbReference>
<dbReference type="AlphaFoldDB" id="A0A1I1R5J5"/>
<dbReference type="STRING" id="119641.SAMN05421842_13018"/>
<accession>A0A1I1R5J5</accession>
<evidence type="ECO:0000256" key="1">
    <source>
        <dbReference type="ARBA" id="ARBA00011040"/>
    </source>
</evidence>
<feature type="domain" description="ArsA/GET3 Anion-transporting ATPase-like" evidence="2">
    <location>
        <begin position="13"/>
        <end position="294"/>
    </location>
</feature>
<dbReference type="PANTHER" id="PTHR10803">
    <property type="entry name" value="ARSENICAL PUMP-DRIVING ATPASE ARSENITE-TRANSLOCATING ATPASE"/>
    <property type="match status" value="1"/>
</dbReference>
<dbReference type="PANTHER" id="PTHR10803:SF3">
    <property type="entry name" value="ATPASE GET3"/>
    <property type="match status" value="1"/>
</dbReference>
<dbReference type="InterPro" id="IPR027541">
    <property type="entry name" value="Ars_ATPase"/>
</dbReference>
<dbReference type="InterPro" id="IPR016300">
    <property type="entry name" value="ATPase_ArsA/GET3"/>
</dbReference>
<dbReference type="GO" id="GO:0016887">
    <property type="term" value="F:ATP hydrolysis activity"/>
    <property type="evidence" value="ECO:0007669"/>
    <property type="project" value="InterPro"/>
</dbReference>
<feature type="domain" description="ArsA/GET3 Anion-transporting ATPase-like" evidence="2">
    <location>
        <begin position="483"/>
        <end position="557"/>
    </location>
</feature>
<feature type="domain" description="ArsA/GET3 Anion-transporting ATPase-like" evidence="2">
    <location>
        <begin position="327"/>
        <end position="468"/>
    </location>
</feature>
<dbReference type="CDD" id="cd02035">
    <property type="entry name" value="ArsA"/>
    <property type="match status" value="2"/>
</dbReference>
<dbReference type="RefSeq" id="WP_090093723.1">
    <property type="nucleotide sequence ID" value="NZ_FOMG01000030.1"/>
</dbReference>
<dbReference type="SUPFAM" id="SSF52540">
    <property type="entry name" value="P-loop containing nucleoside triphosphate hydrolases"/>
    <property type="match status" value="2"/>
</dbReference>
<dbReference type="Pfam" id="PF02374">
    <property type="entry name" value="ArsA_ATPase"/>
    <property type="match status" value="3"/>
</dbReference>
<gene>
    <name evidence="3" type="ORF">SAMN05421842_13018</name>
</gene>
<dbReference type="FunFam" id="3.40.50.300:FF:002242">
    <property type="entry name" value="Arsenical pump-driving ATPase"/>
    <property type="match status" value="1"/>
</dbReference>
<dbReference type="NCBIfam" id="TIGR00345">
    <property type="entry name" value="GET3_arsA_TRC40"/>
    <property type="match status" value="1"/>
</dbReference>
<dbReference type="Proteomes" id="UP000199263">
    <property type="component" value="Unassembled WGS sequence"/>
</dbReference>
<dbReference type="PIRSF" id="PIRSF001327">
    <property type="entry name" value="Arsenical_pump-driving_ATPase"/>
    <property type="match status" value="1"/>
</dbReference>
<protein>
    <submittedName>
        <fullName evidence="3">Arsenite-transporting ATPase</fullName>
    </submittedName>
</protein>
<organism evidence="3 4">
    <name type="scientific">Clostridium uliginosum</name>
    <dbReference type="NCBI Taxonomy" id="119641"/>
    <lineage>
        <taxon>Bacteria</taxon>
        <taxon>Bacillati</taxon>
        <taxon>Bacillota</taxon>
        <taxon>Clostridia</taxon>
        <taxon>Eubacteriales</taxon>
        <taxon>Clostridiaceae</taxon>
        <taxon>Clostridium</taxon>
    </lineage>
</organism>
<evidence type="ECO:0000313" key="4">
    <source>
        <dbReference type="Proteomes" id="UP000199263"/>
    </source>
</evidence>
<reference evidence="3 4" key="1">
    <citation type="submission" date="2016-10" db="EMBL/GenBank/DDBJ databases">
        <authorList>
            <person name="de Groot N.N."/>
        </authorList>
    </citation>
    <scope>NUCLEOTIDE SEQUENCE [LARGE SCALE GENOMIC DNA]</scope>
    <source>
        <strain evidence="3 4">DSM 12992</strain>
    </source>
</reference>
<dbReference type="Gene3D" id="3.40.50.300">
    <property type="entry name" value="P-loop containing nucleotide triphosphate hydrolases"/>
    <property type="match status" value="2"/>
</dbReference>